<proteinExistence type="predicted"/>
<sequence>MFKWTTEHEAAFQALKKYPQLCSSTIKAKDRRGFTALLSSLLRVSKLGPDLKRRARTACLLCDAKARSLRRLLKSAVELNQFDIIFKPRVAIKRQALTDFVAEFANTPEVDALMAPLELPTWCLFLKLAR</sequence>
<name>A0ABD1SYY8_9LAMI</name>
<comment type="caution">
    <text evidence="1">The sequence shown here is derived from an EMBL/GenBank/DDBJ whole genome shotgun (WGS) entry which is preliminary data.</text>
</comment>
<protein>
    <recommendedName>
        <fullName evidence="3">Reverse transcriptase/retrotransposon-derived protein RNase H-like domain-containing protein</fullName>
    </recommendedName>
</protein>
<dbReference type="AlphaFoldDB" id="A0ABD1SYY8"/>
<evidence type="ECO:0008006" key="3">
    <source>
        <dbReference type="Google" id="ProtNLM"/>
    </source>
</evidence>
<evidence type="ECO:0000313" key="2">
    <source>
        <dbReference type="Proteomes" id="UP001604336"/>
    </source>
</evidence>
<keyword evidence="2" id="KW-1185">Reference proteome</keyword>
<evidence type="ECO:0000313" key="1">
    <source>
        <dbReference type="EMBL" id="KAL2505640.1"/>
    </source>
</evidence>
<gene>
    <name evidence="1" type="ORF">Adt_21261</name>
</gene>
<accession>A0ABD1SYY8</accession>
<dbReference type="EMBL" id="JBFOLK010000006">
    <property type="protein sequence ID" value="KAL2505640.1"/>
    <property type="molecule type" value="Genomic_DNA"/>
</dbReference>
<dbReference type="Proteomes" id="UP001604336">
    <property type="component" value="Unassembled WGS sequence"/>
</dbReference>
<reference evidence="2" key="1">
    <citation type="submission" date="2024-07" db="EMBL/GenBank/DDBJ databases">
        <title>Two chromosome-level genome assemblies of Korean endemic species Abeliophyllum distichum and Forsythia ovata (Oleaceae).</title>
        <authorList>
            <person name="Jang H."/>
        </authorList>
    </citation>
    <scope>NUCLEOTIDE SEQUENCE [LARGE SCALE GENOMIC DNA]</scope>
</reference>
<organism evidence="1 2">
    <name type="scientific">Abeliophyllum distichum</name>
    <dbReference type="NCBI Taxonomy" id="126358"/>
    <lineage>
        <taxon>Eukaryota</taxon>
        <taxon>Viridiplantae</taxon>
        <taxon>Streptophyta</taxon>
        <taxon>Embryophyta</taxon>
        <taxon>Tracheophyta</taxon>
        <taxon>Spermatophyta</taxon>
        <taxon>Magnoliopsida</taxon>
        <taxon>eudicotyledons</taxon>
        <taxon>Gunneridae</taxon>
        <taxon>Pentapetalae</taxon>
        <taxon>asterids</taxon>
        <taxon>lamiids</taxon>
        <taxon>Lamiales</taxon>
        <taxon>Oleaceae</taxon>
        <taxon>Forsythieae</taxon>
        <taxon>Abeliophyllum</taxon>
    </lineage>
</organism>